<accession>A0AAD8T4Q3</accession>
<evidence type="ECO:0000256" key="7">
    <source>
        <dbReference type="ARBA" id="ARBA00022759"/>
    </source>
</evidence>
<evidence type="ECO:0000313" key="20">
    <source>
        <dbReference type="Proteomes" id="UP001231189"/>
    </source>
</evidence>
<gene>
    <name evidence="19" type="ORF">QYE76_057703</name>
</gene>
<keyword evidence="12" id="KW-0239">DNA-directed DNA polymerase</keyword>
<keyword evidence="2" id="KW-0808">Transferase</keyword>
<dbReference type="InterPro" id="IPR041577">
    <property type="entry name" value="RT_RNaseH_2"/>
</dbReference>
<dbReference type="FunFam" id="3.30.70.270:FF:000115">
    <property type="entry name" value="Polyprotein of retroviral origin, putative"/>
    <property type="match status" value="1"/>
</dbReference>
<dbReference type="Pfam" id="PF24626">
    <property type="entry name" value="SH3_Tf2-1"/>
    <property type="match status" value="1"/>
</dbReference>
<dbReference type="PROSITE" id="PS50878">
    <property type="entry name" value="RT_POL"/>
    <property type="match status" value="1"/>
</dbReference>
<dbReference type="PROSITE" id="PS00598">
    <property type="entry name" value="CHROMO_1"/>
    <property type="match status" value="1"/>
</dbReference>
<dbReference type="InterPro" id="IPR056924">
    <property type="entry name" value="SH3_Tf2-1"/>
</dbReference>
<evidence type="ECO:0000259" key="18">
    <source>
        <dbReference type="PROSITE" id="PS50994"/>
    </source>
</evidence>
<proteinExistence type="predicted"/>
<evidence type="ECO:0000256" key="14">
    <source>
        <dbReference type="ARBA" id="ARBA00023172"/>
    </source>
</evidence>
<reference evidence="19" key="1">
    <citation type="submission" date="2023-07" db="EMBL/GenBank/DDBJ databases">
        <title>A chromosome-level genome assembly of Lolium multiflorum.</title>
        <authorList>
            <person name="Chen Y."/>
            <person name="Copetti D."/>
            <person name="Kolliker R."/>
            <person name="Studer B."/>
        </authorList>
    </citation>
    <scope>NUCLEOTIDE SEQUENCE</scope>
    <source>
        <strain evidence="19">02402/16</strain>
        <tissue evidence="19">Leaf</tissue>
    </source>
</reference>
<keyword evidence="1" id="KW-0645">Protease</keyword>
<feature type="domain" description="Integrase catalytic" evidence="18">
    <location>
        <begin position="1043"/>
        <end position="1205"/>
    </location>
</feature>
<evidence type="ECO:0000256" key="4">
    <source>
        <dbReference type="ARBA" id="ARBA00022722"/>
    </source>
</evidence>
<evidence type="ECO:0000256" key="3">
    <source>
        <dbReference type="ARBA" id="ARBA00022695"/>
    </source>
</evidence>
<dbReference type="PROSITE" id="PS50994">
    <property type="entry name" value="INTEGRASE"/>
    <property type="match status" value="1"/>
</dbReference>
<keyword evidence="7" id="KW-0255">Endonuclease</keyword>
<keyword evidence="6" id="KW-0064">Aspartyl protease</keyword>
<dbReference type="SUPFAM" id="SSF54160">
    <property type="entry name" value="Chromo domain-like"/>
    <property type="match status" value="1"/>
</dbReference>
<keyword evidence="5" id="KW-0479">Metal-binding</keyword>
<evidence type="ECO:0000256" key="15">
    <source>
        <dbReference type="ARBA" id="ARBA00023268"/>
    </source>
</evidence>
<dbReference type="SUPFAM" id="SSF50630">
    <property type="entry name" value="Acid proteases"/>
    <property type="match status" value="1"/>
</dbReference>
<keyword evidence="8" id="KW-0378">Hydrolase</keyword>
<evidence type="ECO:0000256" key="2">
    <source>
        <dbReference type="ARBA" id="ARBA00022679"/>
    </source>
</evidence>
<dbReference type="InterPro" id="IPR012337">
    <property type="entry name" value="RNaseH-like_sf"/>
</dbReference>
<evidence type="ECO:0000256" key="6">
    <source>
        <dbReference type="ARBA" id="ARBA00022750"/>
    </source>
</evidence>
<keyword evidence="4" id="KW-0540">Nuclease</keyword>
<dbReference type="InterPro" id="IPR016197">
    <property type="entry name" value="Chromo-like_dom_sf"/>
</dbReference>
<evidence type="ECO:0000313" key="19">
    <source>
        <dbReference type="EMBL" id="KAK1669544.1"/>
    </source>
</evidence>
<dbReference type="SUPFAM" id="SSF53098">
    <property type="entry name" value="Ribonuclease H-like"/>
    <property type="match status" value="1"/>
</dbReference>
<dbReference type="Gene3D" id="2.40.70.10">
    <property type="entry name" value="Acid Proteases"/>
    <property type="match status" value="1"/>
</dbReference>
<keyword evidence="14" id="KW-0233">DNA recombination</keyword>
<dbReference type="CDD" id="cd01647">
    <property type="entry name" value="RT_LTR"/>
    <property type="match status" value="1"/>
</dbReference>
<protein>
    <submittedName>
        <fullName evidence="19">Uncharacterized protein</fullName>
    </submittedName>
</protein>
<evidence type="ECO:0000256" key="16">
    <source>
        <dbReference type="SAM" id="MobiDB-lite"/>
    </source>
</evidence>
<dbReference type="Pfam" id="PF17919">
    <property type="entry name" value="RT_RNaseH_2"/>
    <property type="match status" value="1"/>
</dbReference>
<feature type="region of interest" description="Disordered" evidence="16">
    <location>
        <begin position="1398"/>
        <end position="1444"/>
    </location>
</feature>
<dbReference type="GO" id="GO:0004519">
    <property type="term" value="F:endonuclease activity"/>
    <property type="evidence" value="ECO:0007669"/>
    <property type="project" value="UniProtKB-KW"/>
</dbReference>
<dbReference type="PANTHER" id="PTHR37984:SF5">
    <property type="entry name" value="PROTEIN NYNRIN-LIKE"/>
    <property type="match status" value="1"/>
</dbReference>
<evidence type="ECO:0000259" key="17">
    <source>
        <dbReference type="PROSITE" id="PS50878"/>
    </source>
</evidence>
<dbReference type="Gene3D" id="3.10.10.10">
    <property type="entry name" value="HIV Type 1 Reverse Transcriptase, subunit A, domain 1"/>
    <property type="match status" value="1"/>
</dbReference>
<feature type="region of interest" description="Disordered" evidence="16">
    <location>
        <begin position="168"/>
        <end position="204"/>
    </location>
</feature>
<dbReference type="GO" id="GO:0003964">
    <property type="term" value="F:RNA-directed DNA polymerase activity"/>
    <property type="evidence" value="ECO:0007669"/>
    <property type="project" value="UniProtKB-KW"/>
</dbReference>
<keyword evidence="11" id="KW-0695">RNA-directed DNA polymerase</keyword>
<dbReference type="Gene3D" id="1.10.340.70">
    <property type="match status" value="1"/>
</dbReference>
<dbReference type="InterPro" id="IPR043128">
    <property type="entry name" value="Rev_trsase/Diguanyl_cyclase"/>
</dbReference>
<dbReference type="GO" id="GO:0006310">
    <property type="term" value="P:DNA recombination"/>
    <property type="evidence" value="ECO:0007669"/>
    <property type="project" value="UniProtKB-KW"/>
</dbReference>
<evidence type="ECO:0000256" key="11">
    <source>
        <dbReference type="ARBA" id="ARBA00022918"/>
    </source>
</evidence>
<name>A0AAD8T4Q3_LOLMU</name>
<dbReference type="Pfam" id="PF00078">
    <property type="entry name" value="RVT_1"/>
    <property type="match status" value="1"/>
</dbReference>
<dbReference type="GO" id="GO:0003677">
    <property type="term" value="F:DNA binding"/>
    <property type="evidence" value="ECO:0007669"/>
    <property type="project" value="UniProtKB-KW"/>
</dbReference>
<keyword evidence="20" id="KW-1185">Reference proteome</keyword>
<feature type="region of interest" description="Disordered" evidence="16">
    <location>
        <begin position="83"/>
        <end position="111"/>
    </location>
</feature>
<dbReference type="PANTHER" id="PTHR37984">
    <property type="entry name" value="PROTEIN CBG26694"/>
    <property type="match status" value="1"/>
</dbReference>
<keyword evidence="15" id="KW-0511">Multifunctional enzyme</keyword>
<evidence type="ECO:0000256" key="8">
    <source>
        <dbReference type="ARBA" id="ARBA00022801"/>
    </source>
</evidence>
<dbReference type="InterPro" id="IPR041588">
    <property type="entry name" value="Integrase_H2C2"/>
</dbReference>
<organism evidence="19 20">
    <name type="scientific">Lolium multiflorum</name>
    <name type="common">Italian ryegrass</name>
    <name type="synonym">Lolium perenne subsp. multiflorum</name>
    <dbReference type="NCBI Taxonomy" id="4521"/>
    <lineage>
        <taxon>Eukaryota</taxon>
        <taxon>Viridiplantae</taxon>
        <taxon>Streptophyta</taxon>
        <taxon>Embryophyta</taxon>
        <taxon>Tracheophyta</taxon>
        <taxon>Spermatophyta</taxon>
        <taxon>Magnoliopsida</taxon>
        <taxon>Liliopsida</taxon>
        <taxon>Poales</taxon>
        <taxon>Poaceae</taxon>
        <taxon>BOP clade</taxon>
        <taxon>Pooideae</taxon>
        <taxon>Poodae</taxon>
        <taxon>Poeae</taxon>
        <taxon>Poeae Chloroplast Group 2 (Poeae type)</taxon>
        <taxon>Loliodinae</taxon>
        <taxon>Loliinae</taxon>
        <taxon>Lolium</taxon>
    </lineage>
</organism>
<feature type="compositionally biased region" description="Polar residues" evidence="16">
    <location>
        <begin position="99"/>
        <end position="109"/>
    </location>
</feature>
<dbReference type="InterPro" id="IPR000477">
    <property type="entry name" value="RT_dom"/>
</dbReference>
<dbReference type="Pfam" id="PF17921">
    <property type="entry name" value="Integrase_H2C2"/>
    <property type="match status" value="1"/>
</dbReference>
<evidence type="ECO:0000256" key="5">
    <source>
        <dbReference type="ARBA" id="ARBA00022723"/>
    </source>
</evidence>
<evidence type="ECO:0000256" key="10">
    <source>
        <dbReference type="ARBA" id="ARBA00022908"/>
    </source>
</evidence>
<evidence type="ECO:0000256" key="9">
    <source>
        <dbReference type="ARBA" id="ARBA00022842"/>
    </source>
</evidence>
<keyword evidence="13" id="KW-0238">DNA-binding</keyword>
<dbReference type="GO" id="GO:0006508">
    <property type="term" value="P:proteolysis"/>
    <property type="evidence" value="ECO:0007669"/>
    <property type="project" value="UniProtKB-KW"/>
</dbReference>
<evidence type="ECO:0000256" key="1">
    <source>
        <dbReference type="ARBA" id="ARBA00022670"/>
    </source>
</evidence>
<keyword evidence="9" id="KW-0460">Magnesium</keyword>
<keyword evidence="10" id="KW-0229">DNA integration</keyword>
<dbReference type="InterPro" id="IPR050951">
    <property type="entry name" value="Retrovirus_Pol_polyprotein"/>
</dbReference>
<dbReference type="InterPro" id="IPR036397">
    <property type="entry name" value="RNaseH_sf"/>
</dbReference>
<evidence type="ECO:0000256" key="13">
    <source>
        <dbReference type="ARBA" id="ARBA00023125"/>
    </source>
</evidence>
<dbReference type="GO" id="GO:0046872">
    <property type="term" value="F:metal ion binding"/>
    <property type="evidence" value="ECO:0007669"/>
    <property type="project" value="UniProtKB-KW"/>
</dbReference>
<dbReference type="FunFam" id="1.10.340.70:FF:000001">
    <property type="entry name" value="Retrovirus-related Pol polyprotein from transposon gypsy-like Protein"/>
    <property type="match status" value="1"/>
</dbReference>
<feature type="compositionally biased region" description="Polar residues" evidence="16">
    <location>
        <begin position="172"/>
        <end position="204"/>
    </location>
</feature>
<dbReference type="GO" id="GO:0015074">
    <property type="term" value="P:DNA integration"/>
    <property type="evidence" value="ECO:0007669"/>
    <property type="project" value="UniProtKB-KW"/>
</dbReference>
<feature type="domain" description="Reverse transcriptase" evidence="17">
    <location>
        <begin position="522"/>
        <end position="701"/>
    </location>
</feature>
<dbReference type="InterPro" id="IPR001584">
    <property type="entry name" value="Integrase_cat-core"/>
</dbReference>
<dbReference type="CDD" id="cd00303">
    <property type="entry name" value="retropepsin_like"/>
    <property type="match status" value="1"/>
</dbReference>
<dbReference type="InterPro" id="IPR023779">
    <property type="entry name" value="Chromodomain_CS"/>
</dbReference>
<dbReference type="Pfam" id="PF08284">
    <property type="entry name" value="RVP_2"/>
    <property type="match status" value="1"/>
</dbReference>
<feature type="compositionally biased region" description="Basic residues" evidence="16">
    <location>
        <begin position="1420"/>
        <end position="1435"/>
    </location>
</feature>
<sequence>MDEVLKQLAAMRAEFKGELGDVKAGLAAVDGKFDANTTSLQQLNSWREEVDAQVKDLTASLDSIRKQVDRVVVGCGLSALGTPPGAAASPNPLAPHNASAASREQSSGQNGHGVVNITGGATVGQAIVSRSTPVTGLVKEIRAVVMIQRPNDLDTFVSLALFQEEIEDDSPKSQQKNMGSRQFSKQNFSQAYRPSTPQTLDNRNNNVQAKLAALKALRKARGECFTCGEKWAPGHKCSATVKLQFVEELLAMLPGSDSEGDSSQENEVFVDALADTKELFYSISKQATQGAEHARSMRLLGHIQGQDVLILIDSGASNNFISAKMASNLSGVQALSKPVQVKVAGGGILQGTAEMPDCEWTCQGYSFNASFKVLPLQGYDVILGMPWLEQLGLMQTHWAERWFQFEMNGVQCRLQGITANTQQCDVISEEELQQMVQQNSIYYAVEVYFELDEHTKKMVPHIIGMVLDTYAAVFEETKGLPPHRKSDHTIPLLPGASPVNLRLYRYSPFQKNEIEKQVRELLAQGVIHYSSSPFASPVLLVGKKDLSWRLCVDFRHLNALTVKNKYPLPVIDELLDELAGSKWFTSLDLRAGYHQIRMAEGDEYKTAFQTHHGHFEYRVMPYGVTGGPATFQSVMNDILAPFLRKFVLVFVDDILIYSKSLQDHARHLEAVLEVLLQQDLKVKKSKCAFARQEILYLGHVISDKGVSADQTKIAPILKWKAPQNVKELRSFLGMAGYYRKFIKGYGLISRTMTDLLKKGVPYVWNSEKEAAFQALKQALSSTPVLALPDFSQPFVLETDACSKGIGAVLLQNGHPIAFLSRALGPKLHGLSTYEKECLAILMAVDKWRPYLQHAEFIIRTDQRSLVHLDDKRLSTPWQHKALTKLLGLTYKIVYKKGADNRVADALSRHIHDDTEELLAVSQCKADWLEEVAKGYQMDPVAVDKLEQLATKTHQGNYTFRQGLIRYKGRLWIGNNDKMQQEILHALHSSPVGGHSGVHATYHRVKQTFSWPGLKKHVQTYVAQCQICQQAKSERVPYPGLLEPLKTPEGAWQVVTMDFITGLPKSSGFDCILVVVDKFSRYAHFLPLKHPFTAMSVATLYVKEVYRLHGMPLAIVSDRDPIFTSTLWKELFRLTQTEMRMSSARHPETDGQTERVNQCLEGFLRCFVSSCQKQWIQWVPLAEFWYNTTLHSSLGKTPFEVLYGHAPRHFGVDIVEACAIPDLQQWLRDRADMTELLRQHLDRQNLRMKNQSDKHRTERHFSAGDWVYLKLHPYVQKSVANQGTRKLSFHFYGPFQVLEKIGKVAYRLDLPLHSQIHPVIHVSQLKKAVKKDTQVSATLPEPTHEAAIPDMVLGTRWRSVNAQKRCQLLVRWKGLPDALATWEDKDELVLRFPGHPAWGQAGSKGGGNVMEPIEDVARSPSGKRRRRLRRAGRRPAKINGPEWTQ</sequence>
<dbReference type="SUPFAM" id="SSF56672">
    <property type="entry name" value="DNA/RNA polymerases"/>
    <property type="match status" value="1"/>
</dbReference>
<dbReference type="InterPro" id="IPR043502">
    <property type="entry name" value="DNA/RNA_pol_sf"/>
</dbReference>
<dbReference type="Gene3D" id="3.30.70.270">
    <property type="match status" value="2"/>
</dbReference>
<dbReference type="EMBL" id="JAUUTY010000003">
    <property type="protein sequence ID" value="KAK1669544.1"/>
    <property type="molecule type" value="Genomic_DNA"/>
</dbReference>
<dbReference type="Proteomes" id="UP001231189">
    <property type="component" value="Unassembled WGS sequence"/>
</dbReference>
<comment type="caution">
    <text evidence="19">The sequence shown here is derived from an EMBL/GenBank/DDBJ whole genome shotgun (WGS) entry which is preliminary data.</text>
</comment>
<dbReference type="GO" id="GO:0004190">
    <property type="term" value="F:aspartic-type endopeptidase activity"/>
    <property type="evidence" value="ECO:0007669"/>
    <property type="project" value="UniProtKB-KW"/>
</dbReference>
<dbReference type="Gene3D" id="3.30.420.10">
    <property type="entry name" value="Ribonuclease H-like superfamily/Ribonuclease H"/>
    <property type="match status" value="1"/>
</dbReference>
<keyword evidence="3" id="KW-0548">Nucleotidyltransferase</keyword>
<dbReference type="GO" id="GO:0003887">
    <property type="term" value="F:DNA-directed DNA polymerase activity"/>
    <property type="evidence" value="ECO:0007669"/>
    <property type="project" value="UniProtKB-KW"/>
</dbReference>
<evidence type="ECO:0000256" key="12">
    <source>
        <dbReference type="ARBA" id="ARBA00022932"/>
    </source>
</evidence>
<dbReference type="CDD" id="cd09274">
    <property type="entry name" value="RNase_HI_RT_Ty3"/>
    <property type="match status" value="1"/>
</dbReference>
<dbReference type="InterPro" id="IPR021109">
    <property type="entry name" value="Peptidase_aspartic_dom_sf"/>
</dbReference>